<evidence type="ECO:0000256" key="4">
    <source>
        <dbReference type="ARBA" id="ARBA00022676"/>
    </source>
</evidence>
<evidence type="ECO:0000256" key="2">
    <source>
        <dbReference type="ARBA" id="ARBA00004922"/>
    </source>
</evidence>
<sequence length="657" mass="71612">MAVPGSAAAQEAAGPQEAPPCEGRRDGDAAAAAAALSAALHPPGNICSLQHLLPPTSAPSNICSLQHLLPPTSAPSNICSLQHLLPPTSAPSNICSLQHLLTSNICSPPTSAPLQHLLPPTSAHLQHLLPPTSAPSNICSLQHLLTTNICSPPTSAPSNICSLQHLLTTNICSPPTSAPSNICSLQHLLTSNICSPPTSAPSNICSPPTSAPSNICSLQHLLPPTSAPSNICSLHPPHTCRPPAQVALSGWDSPAWKMQLHSSTSSSRTLLGTGGARGEILERPARPSLSQLPPCKPQPKSSRLQSKLQLRSKKKRRSGATVSPAPPTLPTFDFKSYVRDKDNRDFRLIIDQPDKCPLDGSAAPYMLIAVKSEAADFDKRQVVRGTWGREGIFRDGLSIRTIFLLGAPKNRTGFPLWDQLLTYESRTFQDILLWDFDDTFFNLTLKETHFLKWVNSSCPGVRFIFKGDADVYVNVENILEMLQGQKPDQDFFVGDIIVNAKPIRRRSSKYYVPEFIYGVALYPNYAGGGGFVMSGFTARRLSSACDQVELFPIDDVFLGMCLQLIGLKPSRHQGFRTFGIPRPSAAPHLQTFDPCFYRDLMVVHSLSVPQIWLMWNLLHDPKLSCHNRTSPTSWPFRWRRGPGGGADYADKEVFVTH</sequence>
<dbReference type="GO" id="GO:0016758">
    <property type="term" value="F:hexosyltransferase activity"/>
    <property type="evidence" value="ECO:0007669"/>
    <property type="project" value="InterPro"/>
</dbReference>
<keyword evidence="10" id="KW-0443">Lipid metabolism</keyword>
<reference evidence="14" key="2">
    <citation type="submission" date="2025-08" db="UniProtKB">
        <authorList>
            <consortium name="Ensembl"/>
        </authorList>
    </citation>
    <scope>IDENTIFICATION</scope>
</reference>
<feature type="compositionally biased region" description="Low complexity" evidence="13">
    <location>
        <begin position="300"/>
        <end position="309"/>
    </location>
</feature>
<evidence type="ECO:0000256" key="9">
    <source>
        <dbReference type="ARBA" id="ARBA00023034"/>
    </source>
</evidence>
<dbReference type="PANTHER" id="PTHR11214:SF91">
    <property type="entry name" value="UDP-GLCNAC:BETAGAL BETA-1,3-N-ACETYLGLUCOSAMINYLTRANSFERASE 9"/>
    <property type="match status" value="1"/>
</dbReference>
<keyword evidence="12" id="KW-0325">Glycoprotein</keyword>
<name>A0A674NF56_TAKRU</name>
<protein>
    <submittedName>
        <fullName evidence="14">UDP-GlcNAc:betaGal beta-1,3-N-acetylglucosaminyltransferase 9</fullName>
    </submittedName>
</protein>
<proteinExistence type="inferred from homology"/>
<evidence type="ECO:0000256" key="5">
    <source>
        <dbReference type="ARBA" id="ARBA00022679"/>
    </source>
</evidence>
<keyword evidence="4" id="KW-0328">Glycosyltransferase</keyword>
<dbReference type="FunFam" id="3.90.550.50:FF:000001">
    <property type="entry name" value="Hexosyltransferase"/>
    <property type="match status" value="1"/>
</dbReference>
<dbReference type="Pfam" id="PF01762">
    <property type="entry name" value="Galactosyl_T"/>
    <property type="match status" value="1"/>
</dbReference>
<dbReference type="InterPro" id="IPR002659">
    <property type="entry name" value="Glyco_trans_31"/>
</dbReference>
<evidence type="ECO:0000256" key="3">
    <source>
        <dbReference type="ARBA" id="ARBA00008661"/>
    </source>
</evidence>
<accession>A0A674NF56</accession>
<dbReference type="AlphaFoldDB" id="A0A674NF56"/>
<evidence type="ECO:0000256" key="13">
    <source>
        <dbReference type="SAM" id="MobiDB-lite"/>
    </source>
</evidence>
<organism evidence="14 15">
    <name type="scientific">Takifugu rubripes</name>
    <name type="common">Japanese pufferfish</name>
    <name type="synonym">Fugu rubripes</name>
    <dbReference type="NCBI Taxonomy" id="31033"/>
    <lineage>
        <taxon>Eukaryota</taxon>
        <taxon>Metazoa</taxon>
        <taxon>Chordata</taxon>
        <taxon>Craniata</taxon>
        <taxon>Vertebrata</taxon>
        <taxon>Euteleostomi</taxon>
        <taxon>Actinopterygii</taxon>
        <taxon>Neopterygii</taxon>
        <taxon>Teleostei</taxon>
        <taxon>Neoteleostei</taxon>
        <taxon>Acanthomorphata</taxon>
        <taxon>Eupercaria</taxon>
        <taxon>Tetraodontiformes</taxon>
        <taxon>Tetradontoidea</taxon>
        <taxon>Tetraodontidae</taxon>
        <taxon>Takifugu</taxon>
    </lineage>
</organism>
<feature type="compositionally biased region" description="Low complexity" evidence="13">
    <location>
        <begin position="1"/>
        <end position="20"/>
    </location>
</feature>
<feature type="region of interest" description="Disordered" evidence="13">
    <location>
        <begin position="1"/>
        <end position="28"/>
    </location>
</feature>
<dbReference type="GeneTree" id="ENSGT00940000162243"/>
<evidence type="ECO:0000256" key="10">
    <source>
        <dbReference type="ARBA" id="ARBA00023098"/>
    </source>
</evidence>
<dbReference type="InParanoid" id="A0A674NF56"/>
<dbReference type="GO" id="GO:0000139">
    <property type="term" value="C:Golgi membrane"/>
    <property type="evidence" value="ECO:0007669"/>
    <property type="project" value="UniProtKB-SubCell"/>
</dbReference>
<reference evidence="14" key="1">
    <citation type="journal article" date="2011" name="Genome Biol. Evol.">
        <title>Integration of the genetic map and genome assembly of fugu facilitates insights into distinct features of genome evolution in teleosts and mammals.</title>
        <authorList>
            <person name="Kai W."/>
            <person name="Kikuchi K."/>
            <person name="Tohari S."/>
            <person name="Chew A.K."/>
            <person name="Tay A."/>
            <person name="Fujiwara A."/>
            <person name="Hosoya S."/>
            <person name="Suetake H."/>
            <person name="Naruse K."/>
            <person name="Brenner S."/>
            <person name="Suzuki Y."/>
            <person name="Venkatesh B."/>
        </authorList>
    </citation>
    <scope>NUCLEOTIDE SEQUENCE [LARGE SCALE GENOMIC DNA]</scope>
</reference>
<keyword evidence="9" id="KW-0333">Golgi apparatus</keyword>
<evidence type="ECO:0000256" key="8">
    <source>
        <dbReference type="ARBA" id="ARBA00022989"/>
    </source>
</evidence>
<keyword evidence="11" id="KW-0472">Membrane</keyword>
<dbReference type="GO" id="GO:0008194">
    <property type="term" value="F:UDP-glycosyltransferase activity"/>
    <property type="evidence" value="ECO:0007669"/>
    <property type="project" value="TreeGrafter"/>
</dbReference>
<dbReference type="PANTHER" id="PTHR11214">
    <property type="entry name" value="BETA-1,3-N-ACETYLGLUCOSAMINYLTRANSFERASE"/>
    <property type="match status" value="1"/>
</dbReference>
<feature type="region of interest" description="Disordered" evidence="13">
    <location>
        <begin position="282"/>
        <end position="327"/>
    </location>
</feature>
<keyword evidence="5" id="KW-0808">Transferase</keyword>
<dbReference type="Proteomes" id="UP000005226">
    <property type="component" value="Unplaced"/>
</dbReference>
<keyword evidence="8" id="KW-1133">Transmembrane helix</keyword>
<dbReference type="GO" id="GO:0030311">
    <property type="term" value="P:poly-N-acetyllactosamine biosynthetic process"/>
    <property type="evidence" value="ECO:0007669"/>
    <property type="project" value="TreeGrafter"/>
</dbReference>
<dbReference type="GO" id="GO:0006493">
    <property type="term" value="P:protein O-linked glycosylation"/>
    <property type="evidence" value="ECO:0007669"/>
    <property type="project" value="TreeGrafter"/>
</dbReference>
<comment type="subcellular location">
    <subcellularLocation>
        <location evidence="1">Golgi apparatus membrane</location>
        <topology evidence="1">Single-pass type II membrane protein</topology>
    </subcellularLocation>
</comment>
<evidence type="ECO:0000256" key="7">
    <source>
        <dbReference type="ARBA" id="ARBA00022968"/>
    </source>
</evidence>
<evidence type="ECO:0000313" key="15">
    <source>
        <dbReference type="Proteomes" id="UP000005226"/>
    </source>
</evidence>
<gene>
    <name evidence="14" type="primary">b3gnt9</name>
</gene>
<comment type="similarity">
    <text evidence="3">Belongs to the glycosyltransferase 31 family.</text>
</comment>
<keyword evidence="15" id="KW-1185">Reference proteome</keyword>
<evidence type="ECO:0000313" key="14">
    <source>
        <dbReference type="Ensembl" id="ENSTRUP00000072294.1"/>
    </source>
</evidence>
<keyword evidence="6" id="KW-0812">Transmembrane</keyword>
<reference evidence="14" key="3">
    <citation type="submission" date="2025-09" db="UniProtKB">
        <authorList>
            <consortium name="Ensembl"/>
        </authorList>
    </citation>
    <scope>IDENTIFICATION</scope>
</reference>
<keyword evidence="7" id="KW-0735">Signal-anchor</keyword>
<comment type="pathway">
    <text evidence="2">Protein modification; protein glycosylation.</text>
</comment>
<evidence type="ECO:0000256" key="11">
    <source>
        <dbReference type="ARBA" id="ARBA00023136"/>
    </source>
</evidence>
<evidence type="ECO:0000256" key="12">
    <source>
        <dbReference type="ARBA" id="ARBA00023180"/>
    </source>
</evidence>
<dbReference type="GO" id="GO:0006629">
    <property type="term" value="P:lipid metabolic process"/>
    <property type="evidence" value="ECO:0007669"/>
    <property type="project" value="UniProtKB-KW"/>
</dbReference>
<dbReference type="Ensembl" id="ENSTRUT00000076306.1">
    <property type="protein sequence ID" value="ENSTRUP00000072294.1"/>
    <property type="gene ID" value="ENSTRUG00000028196.1"/>
</dbReference>
<evidence type="ECO:0000256" key="1">
    <source>
        <dbReference type="ARBA" id="ARBA00004323"/>
    </source>
</evidence>
<dbReference type="Gene3D" id="3.90.550.50">
    <property type="match status" value="1"/>
</dbReference>
<evidence type="ECO:0000256" key="6">
    <source>
        <dbReference type="ARBA" id="ARBA00022692"/>
    </source>
</evidence>